<accession>A0AAW4L060</accession>
<dbReference type="EMBL" id="JAHCVJ010000002">
    <property type="protein sequence ID" value="MBT0664049.1"/>
    <property type="molecule type" value="Genomic_DNA"/>
</dbReference>
<keyword evidence="2" id="KW-1185">Reference proteome</keyword>
<comment type="caution">
    <text evidence="1">The sequence shown here is derived from an EMBL/GenBank/DDBJ whole genome shotgun (WGS) entry which is preliminary data.</text>
</comment>
<evidence type="ECO:0000313" key="1">
    <source>
        <dbReference type="EMBL" id="MBT0664049.1"/>
    </source>
</evidence>
<dbReference type="AlphaFoldDB" id="A0AAW4L060"/>
<gene>
    <name evidence="1" type="ORF">KI809_07010</name>
</gene>
<dbReference type="Proteomes" id="UP000811899">
    <property type="component" value="Unassembled WGS sequence"/>
</dbReference>
<proteinExistence type="predicted"/>
<sequence length="287" mass="32458">MPKLPGNKAIYSEEGKPLSGLRDINALPAGNKDAIYSRIIPPRLFAMLNISAETFLGPDQRKRVSIIAPEGMGLARIEVRNDPDSPRTTFFLDIAETHYHQMELSFCIINDPTAPRFAVDVDEKGADNLFTRLGRNIPEEIKAMQAGLFPNQTSRGLRMFGEFFVLFERFVDSLGMDIIMAEPLTYDNAVRYEKYGFDYLNGRRMMQTIDREFKPGGELFKKLDGSTPFRMPGMEQTVHGRSWAIHDGIMNGPWENLEIGEILSEPWEEIRIYKSIGVAAGINTFSP</sequence>
<protein>
    <submittedName>
        <fullName evidence="1">Uncharacterized protein</fullName>
    </submittedName>
</protein>
<dbReference type="RefSeq" id="WP_214170818.1">
    <property type="nucleotide sequence ID" value="NZ_JAHCVJ010000002.1"/>
</dbReference>
<evidence type="ECO:0000313" key="2">
    <source>
        <dbReference type="Proteomes" id="UP000811899"/>
    </source>
</evidence>
<organism evidence="1 2">
    <name type="scientific">Geoanaerobacter pelophilus</name>
    <dbReference type="NCBI Taxonomy" id="60036"/>
    <lineage>
        <taxon>Bacteria</taxon>
        <taxon>Pseudomonadati</taxon>
        <taxon>Thermodesulfobacteriota</taxon>
        <taxon>Desulfuromonadia</taxon>
        <taxon>Geobacterales</taxon>
        <taxon>Geobacteraceae</taxon>
        <taxon>Geoanaerobacter</taxon>
    </lineage>
</organism>
<name>A0AAW4L060_9BACT</name>
<reference evidence="1 2" key="1">
    <citation type="submission" date="2021-05" db="EMBL/GenBank/DDBJ databases">
        <title>The draft genome of Geobacter pelophilus DSM 12255.</title>
        <authorList>
            <person name="Xu Z."/>
            <person name="Masuda Y."/>
            <person name="Itoh H."/>
            <person name="Senoo K."/>
        </authorList>
    </citation>
    <scope>NUCLEOTIDE SEQUENCE [LARGE SCALE GENOMIC DNA]</scope>
    <source>
        <strain evidence="1 2">DSM 12255</strain>
    </source>
</reference>